<dbReference type="OrthoDB" id="10057795at2759"/>
<evidence type="ECO:0000313" key="1">
    <source>
        <dbReference type="EMBL" id="DAA04176.1"/>
    </source>
</evidence>
<protein>
    <submittedName>
        <fullName evidence="1">HDC14484</fullName>
    </submittedName>
</protein>
<sequence>MHDPSDYDSVYSEEDFVDTVRGAATPPLMDYEEFRVKTMDIIPLNFFINFII</sequence>
<organism evidence="1">
    <name type="scientific">Drosophila melanogaster</name>
    <name type="common">Fruit fly</name>
    <dbReference type="NCBI Taxonomy" id="7227"/>
    <lineage>
        <taxon>Eukaryota</taxon>
        <taxon>Metazoa</taxon>
        <taxon>Ecdysozoa</taxon>
        <taxon>Arthropoda</taxon>
        <taxon>Hexapoda</taxon>
        <taxon>Insecta</taxon>
        <taxon>Pterygota</taxon>
        <taxon>Neoptera</taxon>
        <taxon>Endopterygota</taxon>
        <taxon>Diptera</taxon>
        <taxon>Brachycera</taxon>
        <taxon>Muscomorpha</taxon>
        <taxon>Ephydroidea</taxon>
        <taxon>Drosophilidae</taxon>
        <taxon>Drosophila</taxon>
        <taxon>Sophophora</taxon>
    </lineage>
</organism>
<dbReference type="EMBL" id="BK002670">
    <property type="protein sequence ID" value="DAA04176.1"/>
    <property type="molecule type" value="Genomic_DNA"/>
</dbReference>
<dbReference type="VEuPathDB" id="VectorBase:FBgn0260003"/>
<dbReference type="AlphaFoldDB" id="Q6IJP6"/>
<proteinExistence type="predicted"/>
<reference evidence="1" key="1">
    <citation type="journal article" date="2003" name="Genome Biol.">
        <title>An integrated gene annotation and transcriptional profiling approach towards the full gene content of the Drosophila genome.</title>
        <authorList>
            <person name="Hild M."/>
            <person name="Beckmann B."/>
            <person name="Haas S.A."/>
            <person name="Koch B."/>
            <person name="Solovyev V."/>
            <person name="Busold C."/>
            <person name="Fellenberg K."/>
            <person name="Boutros M."/>
            <person name="Vingron M."/>
            <person name="Sauer F."/>
            <person name="Hoheisel J.D."/>
            <person name="Paro R."/>
        </authorList>
    </citation>
    <scope>NUCLEOTIDE SEQUENCE</scope>
</reference>
<dbReference type="ExpressionAtlas" id="Q6IJP6">
    <property type="expression patterns" value="baseline and differential"/>
</dbReference>
<accession>Q6IJP6</accession>
<name>Q6IJP6_DROME</name>
<gene>
    <name evidence="1" type="ORF">HDC14484</name>
</gene>
<dbReference type="Bgee" id="FBgn0260003">
    <property type="expression patterns" value="Expressed in adult brain perineurial glial cell (Drosophila) in insect head and 274 other cell types or tissues"/>
</dbReference>